<accession>A0A3E2W3G4</accession>
<feature type="transmembrane region" description="Helical" evidence="1">
    <location>
        <begin position="199"/>
        <end position="224"/>
    </location>
</feature>
<gene>
    <name evidence="2" type="ORF">DXA38_03015</name>
</gene>
<proteinExistence type="predicted"/>
<feature type="transmembrane region" description="Helical" evidence="1">
    <location>
        <begin position="100"/>
        <end position="126"/>
    </location>
</feature>
<keyword evidence="1" id="KW-0812">Transmembrane</keyword>
<name>A0A3E2W3G4_CLOIN</name>
<reference evidence="2 3" key="1">
    <citation type="submission" date="2018-08" db="EMBL/GenBank/DDBJ databases">
        <title>A genome reference for cultivated species of the human gut microbiota.</title>
        <authorList>
            <person name="Zou Y."/>
            <person name="Xue W."/>
            <person name="Luo G."/>
        </authorList>
    </citation>
    <scope>NUCLEOTIDE SEQUENCE [LARGE SCALE GENOMIC DNA]</scope>
    <source>
        <strain evidence="2 3">OF01-2LB</strain>
    </source>
</reference>
<sequence length="250" mass="29497">MLKREFKQHMRRLSRFLLAITLAYFMVSAFIMQSISSNIRLLYSSTTWIELLPLSYNLFYGVTVCFFVLIFFYYILRTLFDYRQGKTRWMLLASTQKPRIVADALLLAILLLIFYLISLTILYFGFQYHLQQLENQQLFLPEKYQSFTMMLSMQRAFPFLYPTSVTSALFLISFYISVVTGGISVIYACRAEIPRMSRWLYPTYLLLLYLSCTAWNASIIRLLIPLLYSVLFIIQIKNCCDYKQPGGYKC</sequence>
<dbReference type="AlphaFoldDB" id="A0A3E2W3G4"/>
<protein>
    <submittedName>
        <fullName evidence="2">Uncharacterized protein</fullName>
    </submittedName>
</protein>
<evidence type="ECO:0000256" key="1">
    <source>
        <dbReference type="SAM" id="Phobius"/>
    </source>
</evidence>
<keyword evidence="1" id="KW-0472">Membrane</keyword>
<comment type="caution">
    <text evidence="2">The sequence shown here is derived from an EMBL/GenBank/DDBJ whole genome shotgun (WGS) entry which is preliminary data.</text>
</comment>
<feature type="transmembrane region" description="Helical" evidence="1">
    <location>
        <begin position="159"/>
        <end position="187"/>
    </location>
</feature>
<dbReference type="EMBL" id="QVEV01000002">
    <property type="protein sequence ID" value="RGC18683.1"/>
    <property type="molecule type" value="Genomic_DNA"/>
</dbReference>
<organism evidence="2 3">
    <name type="scientific">Clostridium innocuum</name>
    <dbReference type="NCBI Taxonomy" id="1522"/>
    <lineage>
        <taxon>Bacteria</taxon>
        <taxon>Bacillati</taxon>
        <taxon>Bacillota</taxon>
        <taxon>Clostridia</taxon>
        <taxon>Eubacteriales</taxon>
        <taxon>Clostridiaceae</taxon>
        <taxon>Clostridium</taxon>
    </lineage>
</organism>
<keyword evidence="1" id="KW-1133">Transmembrane helix</keyword>
<evidence type="ECO:0000313" key="3">
    <source>
        <dbReference type="Proteomes" id="UP000260025"/>
    </source>
</evidence>
<dbReference type="RefSeq" id="WP_117441923.1">
    <property type="nucleotide sequence ID" value="NZ_JAKNHC010000024.1"/>
</dbReference>
<dbReference type="OrthoDB" id="1654628at2"/>
<dbReference type="Proteomes" id="UP000260025">
    <property type="component" value="Unassembled WGS sequence"/>
</dbReference>
<feature type="transmembrane region" description="Helical" evidence="1">
    <location>
        <begin position="56"/>
        <end position="80"/>
    </location>
</feature>
<evidence type="ECO:0000313" key="2">
    <source>
        <dbReference type="EMBL" id="RGC18683.1"/>
    </source>
</evidence>
<feature type="transmembrane region" description="Helical" evidence="1">
    <location>
        <begin position="16"/>
        <end position="36"/>
    </location>
</feature>